<dbReference type="InterPro" id="IPR018383">
    <property type="entry name" value="UPF0324_pro"/>
</dbReference>
<feature type="transmembrane region" description="Helical" evidence="8">
    <location>
        <begin position="284"/>
        <end position="304"/>
    </location>
</feature>
<gene>
    <name evidence="9" type="ORF">SAMN04515668_3675</name>
</gene>
<dbReference type="STRING" id="1227077.SAMN04515668_3675"/>
<keyword evidence="4 8" id="KW-0812">Transmembrane</keyword>
<feature type="transmembrane region" description="Helical" evidence="8">
    <location>
        <begin position="258"/>
        <end position="275"/>
    </location>
</feature>
<sequence length="365" mass="38049">MPHPVLDSPKSKPAASEQLPAAKASRTVAPTKPTDASAAAEETGVFRHFHTTHEVFGQTVALRQVVFGLILIYCLTPWASPPIALALGLVLAQTVGNPFGTFTKKLTPKLLQYSVVGLGFGMNAHAAVQAGREGIMFTIASILGTLVLGYFAGRWLGLGRHVTHLISCGTAICGGSAIAAVGPVLRAKDEEMSVALGTVFVLNAVALFAFPVLGHALAMTQNQFGLWCAIAIHDTSSVVGAATAYGDQALQVATTVKLARALWIIPVSIGTASIFKQKGVKIKIPYFIFGFIAAMLINTFVPAAKPLGPVLVALAKIGLTVTLFFIGAGLSGTVLKAVGARPFLLGVLLWVVISSASLYVILQAV</sequence>
<comment type="subcellular location">
    <subcellularLocation>
        <location evidence="1">Cell membrane</location>
        <topology evidence="1">Multi-pass membrane protein</topology>
    </subcellularLocation>
</comment>
<evidence type="ECO:0000256" key="7">
    <source>
        <dbReference type="SAM" id="MobiDB-lite"/>
    </source>
</evidence>
<name>A0A1I6AH08_HYMAR</name>
<evidence type="ECO:0000256" key="4">
    <source>
        <dbReference type="ARBA" id="ARBA00022692"/>
    </source>
</evidence>
<evidence type="ECO:0000256" key="5">
    <source>
        <dbReference type="ARBA" id="ARBA00022989"/>
    </source>
</evidence>
<feature type="transmembrane region" description="Helical" evidence="8">
    <location>
        <begin position="310"/>
        <end position="331"/>
    </location>
</feature>
<keyword evidence="5 8" id="KW-1133">Transmembrane helix</keyword>
<comment type="similarity">
    <text evidence="2">Belongs to the UPF0324 family.</text>
</comment>
<keyword evidence="6 8" id="KW-0472">Membrane</keyword>
<evidence type="ECO:0000256" key="2">
    <source>
        <dbReference type="ARBA" id="ARBA00007977"/>
    </source>
</evidence>
<protein>
    <submittedName>
        <fullName evidence="9">Conserved hypothetical integral membrane protein</fullName>
    </submittedName>
</protein>
<feature type="region of interest" description="Disordered" evidence="7">
    <location>
        <begin position="1"/>
        <end position="36"/>
    </location>
</feature>
<dbReference type="PANTHER" id="PTHR30106:SF1">
    <property type="entry name" value="UPF0324 MEMBRANE PROTEIN FN0533"/>
    <property type="match status" value="1"/>
</dbReference>
<feature type="transmembrane region" description="Helical" evidence="8">
    <location>
        <begin position="343"/>
        <end position="362"/>
    </location>
</feature>
<proteinExistence type="inferred from homology"/>
<keyword evidence="3" id="KW-1003">Cell membrane</keyword>
<evidence type="ECO:0000256" key="3">
    <source>
        <dbReference type="ARBA" id="ARBA00022475"/>
    </source>
</evidence>
<dbReference type="Proteomes" id="UP000199029">
    <property type="component" value="Unassembled WGS sequence"/>
</dbReference>
<evidence type="ECO:0000256" key="1">
    <source>
        <dbReference type="ARBA" id="ARBA00004651"/>
    </source>
</evidence>
<reference evidence="10" key="1">
    <citation type="submission" date="2016-10" db="EMBL/GenBank/DDBJ databases">
        <authorList>
            <person name="Varghese N."/>
            <person name="Submissions S."/>
        </authorList>
    </citation>
    <scope>NUCLEOTIDE SEQUENCE [LARGE SCALE GENOMIC DNA]</scope>
    <source>
        <strain evidence="10">OR362-8,ATCC BAA-1266,JCM 13504</strain>
    </source>
</reference>
<feature type="transmembrane region" description="Helical" evidence="8">
    <location>
        <begin position="165"/>
        <end position="186"/>
    </location>
</feature>
<evidence type="ECO:0000256" key="8">
    <source>
        <dbReference type="SAM" id="Phobius"/>
    </source>
</evidence>
<dbReference type="Pfam" id="PF03601">
    <property type="entry name" value="Cons_hypoth698"/>
    <property type="match status" value="1"/>
</dbReference>
<feature type="transmembrane region" description="Helical" evidence="8">
    <location>
        <begin position="65"/>
        <end position="90"/>
    </location>
</feature>
<dbReference type="EMBL" id="FOXS01000005">
    <property type="protein sequence ID" value="SFQ68006.1"/>
    <property type="molecule type" value="Genomic_DNA"/>
</dbReference>
<evidence type="ECO:0000313" key="9">
    <source>
        <dbReference type="EMBL" id="SFQ68006.1"/>
    </source>
</evidence>
<evidence type="ECO:0000256" key="6">
    <source>
        <dbReference type="ARBA" id="ARBA00023136"/>
    </source>
</evidence>
<dbReference type="GO" id="GO:0005886">
    <property type="term" value="C:plasma membrane"/>
    <property type="evidence" value="ECO:0007669"/>
    <property type="project" value="UniProtKB-SubCell"/>
</dbReference>
<feature type="transmembrane region" description="Helical" evidence="8">
    <location>
        <begin position="110"/>
        <end position="128"/>
    </location>
</feature>
<feature type="transmembrane region" description="Helical" evidence="8">
    <location>
        <begin position="192"/>
        <end position="212"/>
    </location>
</feature>
<organism evidence="9 10">
    <name type="scientific">Hymenobacter arizonensis</name>
    <name type="common">Siccationidurans arizonensis</name>
    <dbReference type="NCBI Taxonomy" id="1227077"/>
    <lineage>
        <taxon>Bacteria</taxon>
        <taxon>Pseudomonadati</taxon>
        <taxon>Bacteroidota</taxon>
        <taxon>Cytophagia</taxon>
        <taxon>Cytophagales</taxon>
        <taxon>Hymenobacteraceae</taxon>
        <taxon>Hymenobacter</taxon>
    </lineage>
</organism>
<dbReference type="AlphaFoldDB" id="A0A1I6AH08"/>
<feature type="transmembrane region" description="Helical" evidence="8">
    <location>
        <begin position="224"/>
        <end position="246"/>
    </location>
</feature>
<feature type="transmembrane region" description="Helical" evidence="8">
    <location>
        <begin position="134"/>
        <end position="153"/>
    </location>
</feature>
<keyword evidence="10" id="KW-1185">Reference proteome</keyword>
<evidence type="ECO:0000313" key="10">
    <source>
        <dbReference type="Proteomes" id="UP000199029"/>
    </source>
</evidence>
<accession>A0A1I6AH08</accession>
<dbReference type="PANTHER" id="PTHR30106">
    <property type="entry name" value="INNER MEMBRANE PROTEIN YEIH-RELATED"/>
    <property type="match status" value="1"/>
</dbReference>